<dbReference type="EMBL" id="FNAK01000005">
    <property type="protein sequence ID" value="SDE17595.1"/>
    <property type="molecule type" value="Genomic_DNA"/>
</dbReference>
<dbReference type="STRING" id="637679.GCA_001550055_03363"/>
<evidence type="ECO:0000313" key="4">
    <source>
        <dbReference type="Proteomes" id="UP000183685"/>
    </source>
</evidence>
<organism evidence="3 4">
    <name type="scientific">Kordiimonas lacus</name>
    <dbReference type="NCBI Taxonomy" id="637679"/>
    <lineage>
        <taxon>Bacteria</taxon>
        <taxon>Pseudomonadati</taxon>
        <taxon>Pseudomonadota</taxon>
        <taxon>Alphaproteobacteria</taxon>
        <taxon>Kordiimonadales</taxon>
        <taxon>Kordiimonadaceae</taxon>
        <taxon>Kordiimonas</taxon>
    </lineage>
</organism>
<feature type="signal peptide" evidence="2">
    <location>
        <begin position="1"/>
        <end position="39"/>
    </location>
</feature>
<proteinExistence type="predicted"/>
<feature type="chain" id="PRO_5010161522" evidence="2">
    <location>
        <begin position="40"/>
        <end position="248"/>
    </location>
</feature>
<protein>
    <submittedName>
        <fullName evidence="3">Uncharacterized protein</fullName>
    </submittedName>
</protein>
<feature type="region of interest" description="Disordered" evidence="1">
    <location>
        <begin position="39"/>
        <end position="60"/>
    </location>
</feature>
<gene>
    <name evidence="3" type="ORF">SAMN04488071_2197</name>
</gene>
<keyword evidence="4" id="KW-1185">Reference proteome</keyword>
<dbReference type="Proteomes" id="UP000183685">
    <property type="component" value="Unassembled WGS sequence"/>
</dbReference>
<evidence type="ECO:0000313" key="3">
    <source>
        <dbReference type="EMBL" id="SDE17595.1"/>
    </source>
</evidence>
<name>A0A1G7AUB5_9PROT</name>
<reference evidence="3 4" key="1">
    <citation type="submission" date="2016-10" db="EMBL/GenBank/DDBJ databases">
        <authorList>
            <person name="de Groot N.N."/>
        </authorList>
    </citation>
    <scope>NUCLEOTIDE SEQUENCE [LARGE SCALE GENOMIC DNA]</scope>
    <source>
        <strain evidence="3 4">CGMCC 1.9109</strain>
    </source>
</reference>
<dbReference type="RefSeq" id="WP_139167600.1">
    <property type="nucleotide sequence ID" value="NZ_FNAK01000005.1"/>
</dbReference>
<keyword evidence="2" id="KW-0732">Signal</keyword>
<evidence type="ECO:0000256" key="2">
    <source>
        <dbReference type="SAM" id="SignalP"/>
    </source>
</evidence>
<dbReference type="OrthoDB" id="9926888at2"/>
<sequence length="248" mass="26453">MSGTPAKNGGRRRRLAVMIVALAASVAILLAALMGGAHAQDTEPEPNHSDEAPPVLPRSMSGGGLVIPVFPRLEEKKDPSDDSEPKLPAGADLRDSYIILKDGSVLSAADWIKGGLIKNQTGVGMSDYQNRLFLGQVARAMAGVDENQVNHSVVTVGPLRPYEPAMISEPMQMVHGIFRMFVPGSNGYEWNPATSGGGFDRRRATAGDAAVQFEGQFSAAVSQTAADFQEIGTMMNMLSDYKKKHGID</sequence>
<dbReference type="AlphaFoldDB" id="A0A1G7AUB5"/>
<evidence type="ECO:0000256" key="1">
    <source>
        <dbReference type="SAM" id="MobiDB-lite"/>
    </source>
</evidence>
<accession>A0A1G7AUB5</accession>